<keyword evidence="5" id="KW-1185">Reference proteome</keyword>
<dbReference type="PANTHER" id="PTHR33710">
    <property type="entry name" value="BNAC02G09200D PROTEIN"/>
    <property type="match status" value="1"/>
</dbReference>
<dbReference type="GO" id="GO:0003824">
    <property type="term" value="F:catalytic activity"/>
    <property type="evidence" value="ECO:0007669"/>
    <property type="project" value="InterPro"/>
</dbReference>
<dbReference type="InterPro" id="IPR005135">
    <property type="entry name" value="Endo/exonuclease/phosphatase"/>
</dbReference>
<organism evidence="4 5">
    <name type="scientific">Miscanthus lutarioriparius</name>
    <dbReference type="NCBI Taxonomy" id="422564"/>
    <lineage>
        <taxon>Eukaryota</taxon>
        <taxon>Viridiplantae</taxon>
        <taxon>Streptophyta</taxon>
        <taxon>Embryophyta</taxon>
        <taxon>Tracheophyta</taxon>
        <taxon>Spermatophyta</taxon>
        <taxon>Magnoliopsida</taxon>
        <taxon>Liliopsida</taxon>
        <taxon>Poales</taxon>
        <taxon>Poaceae</taxon>
        <taxon>PACMAD clade</taxon>
        <taxon>Panicoideae</taxon>
        <taxon>Andropogonodae</taxon>
        <taxon>Andropogoneae</taxon>
        <taxon>Saccharinae</taxon>
        <taxon>Miscanthus</taxon>
    </lineage>
</organism>
<feature type="region of interest" description="Disordered" evidence="1">
    <location>
        <begin position="276"/>
        <end position="315"/>
    </location>
</feature>
<protein>
    <recommendedName>
        <fullName evidence="6">DUF4283 domain-containing protein</fullName>
    </recommendedName>
</protein>
<feature type="region of interest" description="Disordered" evidence="1">
    <location>
        <begin position="212"/>
        <end position="234"/>
    </location>
</feature>
<dbReference type="SUPFAM" id="SSF56219">
    <property type="entry name" value="DNase I-like"/>
    <property type="match status" value="1"/>
</dbReference>
<name>A0A811QER9_9POAL</name>
<feature type="domain" description="Endonuclease/exonuclease/phosphatase" evidence="2">
    <location>
        <begin position="284"/>
        <end position="493"/>
    </location>
</feature>
<feature type="domain" description="DUF4283" evidence="3">
    <location>
        <begin position="72"/>
        <end position="134"/>
    </location>
</feature>
<evidence type="ECO:0000259" key="2">
    <source>
        <dbReference type="Pfam" id="PF03372"/>
    </source>
</evidence>
<proteinExistence type="predicted"/>
<dbReference type="InterPro" id="IPR025558">
    <property type="entry name" value="DUF4283"/>
</dbReference>
<dbReference type="Pfam" id="PF03372">
    <property type="entry name" value="Exo_endo_phos"/>
    <property type="match status" value="1"/>
</dbReference>
<accession>A0A811QER9</accession>
<reference evidence="4" key="1">
    <citation type="submission" date="2020-10" db="EMBL/GenBank/DDBJ databases">
        <authorList>
            <person name="Han B."/>
            <person name="Lu T."/>
            <person name="Zhao Q."/>
            <person name="Huang X."/>
            <person name="Zhao Y."/>
        </authorList>
    </citation>
    <scope>NUCLEOTIDE SEQUENCE</scope>
</reference>
<dbReference type="OrthoDB" id="694018at2759"/>
<dbReference type="EMBL" id="CAJGYO010000009">
    <property type="protein sequence ID" value="CAD6254615.1"/>
    <property type="molecule type" value="Genomic_DNA"/>
</dbReference>
<evidence type="ECO:0000313" key="5">
    <source>
        <dbReference type="Proteomes" id="UP000604825"/>
    </source>
</evidence>
<evidence type="ECO:0008006" key="6">
    <source>
        <dbReference type="Google" id="ProtNLM"/>
    </source>
</evidence>
<feature type="compositionally biased region" description="Low complexity" evidence="1">
    <location>
        <begin position="20"/>
        <end position="34"/>
    </location>
</feature>
<dbReference type="PANTHER" id="PTHR33710:SF83">
    <property type="entry name" value="ENDONUCLEASE_EXONUCLEASE_PHOSPHATASE DOMAIN-CONTAINING PROTEIN"/>
    <property type="match status" value="1"/>
</dbReference>
<dbReference type="AlphaFoldDB" id="A0A811QER9"/>
<dbReference type="InterPro" id="IPR036691">
    <property type="entry name" value="Endo/exonu/phosph_ase_sf"/>
</dbReference>
<evidence type="ECO:0000259" key="3">
    <source>
        <dbReference type="Pfam" id="PF14111"/>
    </source>
</evidence>
<dbReference type="Pfam" id="PF14111">
    <property type="entry name" value="DUF4283"/>
    <property type="match status" value="1"/>
</dbReference>
<dbReference type="Proteomes" id="UP000604825">
    <property type="component" value="Unassembled WGS sequence"/>
</dbReference>
<feature type="region of interest" description="Disordered" evidence="1">
    <location>
        <begin position="20"/>
        <end position="39"/>
    </location>
</feature>
<gene>
    <name evidence="4" type="ORF">NCGR_LOCUS38218</name>
</gene>
<sequence>MDGTHGKEVEEETMNQALMASKAKSVAAGSGESSRPITEIPSQKLSVNLTDARNAMHARIIAVGLFMSVLMINWCQVTDTMKKIWKGRGDVNVTPLPGRRFILEFAVEGDMRHAIRGGPWRYRGDAFLVTKLEVGMEPSLIQFSTVPIWVQFHKIPIYMLSKNLAKQLGEKVADVLLVDVNSHGNEDIVKQPSNDRLLLEACSTSLYIPENVTDEGKKDNRQIGNRSDPTCAPVQDAGMAEVNQIATMTLMKSSDTSAPIQADTTPRIQNLQHRKLLENGSGMQEPVTNSEERKSTGEEENEEGGGSEATGPGAPCQLTGLNNVLVLPGKGKGGGLALFWDDNISVELKKIEPHFIDVNIVLPPFAIKWRCTFVYGEARVQDRHLMCELLKRIKPLGSGPWLMMGDFNETMWQHEHFSASRRGEKQMRDFRDVLSECNLHDLGYHGLPWTYDNKRDGSKNVKSRIDRVVACPTWSNAFPEASLQHIASFRSDHLPILLNLFNIENIRTVKQCHKYEAYWEREPSMNDTVKKAWLKQEGNERLGQIASKLQGVMSDLRTWSKKTIVSMSKKVDKYRKRPEKLAHSTDPTDNIERKKLTAELEELLLKEARVNDDMNFSLCKIFIDEEISDALFQISPLKASGPD</sequence>
<evidence type="ECO:0000313" key="4">
    <source>
        <dbReference type="EMBL" id="CAD6254615.1"/>
    </source>
</evidence>
<comment type="caution">
    <text evidence="4">The sequence shown here is derived from an EMBL/GenBank/DDBJ whole genome shotgun (WGS) entry which is preliminary data.</text>
</comment>
<dbReference type="Gene3D" id="3.60.10.10">
    <property type="entry name" value="Endonuclease/exonuclease/phosphatase"/>
    <property type="match status" value="1"/>
</dbReference>
<evidence type="ECO:0000256" key="1">
    <source>
        <dbReference type="SAM" id="MobiDB-lite"/>
    </source>
</evidence>